<feature type="compositionally biased region" description="Polar residues" evidence="1">
    <location>
        <begin position="1"/>
        <end position="12"/>
    </location>
</feature>
<feature type="compositionally biased region" description="Basic and acidic residues" evidence="1">
    <location>
        <begin position="237"/>
        <end position="254"/>
    </location>
</feature>
<feature type="compositionally biased region" description="Basic and acidic residues" evidence="1">
    <location>
        <begin position="81"/>
        <end position="92"/>
    </location>
</feature>
<keyword evidence="3" id="KW-1185">Reference proteome</keyword>
<dbReference type="Proteomes" id="UP000051952">
    <property type="component" value="Unassembled WGS sequence"/>
</dbReference>
<name>A0A0S4IZV4_BODSA</name>
<evidence type="ECO:0008006" key="4">
    <source>
        <dbReference type="Google" id="ProtNLM"/>
    </source>
</evidence>
<proteinExistence type="predicted"/>
<dbReference type="EMBL" id="CYKH01000745">
    <property type="protein sequence ID" value="CUG30953.1"/>
    <property type="molecule type" value="Genomic_DNA"/>
</dbReference>
<dbReference type="VEuPathDB" id="TriTrypDB:BSAL_77350"/>
<accession>A0A0S4IZV4</accession>
<protein>
    <recommendedName>
        <fullName evidence="4">C3H1-type domain-containing protein</fullName>
    </recommendedName>
</protein>
<evidence type="ECO:0000256" key="1">
    <source>
        <dbReference type="SAM" id="MobiDB-lite"/>
    </source>
</evidence>
<organism evidence="2 3">
    <name type="scientific">Bodo saltans</name>
    <name type="common">Flagellated protozoan</name>
    <dbReference type="NCBI Taxonomy" id="75058"/>
    <lineage>
        <taxon>Eukaryota</taxon>
        <taxon>Discoba</taxon>
        <taxon>Euglenozoa</taxon>
        <taxon>Kinetoplastea</taxon>
        <taxon>Metakinetoplastina</taxon>
        <taxon>Eubodonida</taxon>
        <taxon>Bodonidae</taxon>
        <taxon>Bodo</taxon>
    </lineage>
</organism>
<reference evidence="3" key="1">
    <citation type="submission" date="2015-09" db="EMBL/GenBank/DDBJ databases">
        <authorList>
            <consortium name="Pathogen Informatics"/>
        </authorList>
    </citation>
    <scope>NUCLEOTIDE SEQUENCE [LARGE SCALE GENOMIC DNA]</scope>
    <source>
        <strain evidence="3">Lake Konstanz</strain>
    </source>
</reference>
<sequence>MLPTYNNNSNTGAAKPSSPIIPLRQPLEAYICRSFLRHGHCRYGGCAHRPRGLDGVSLHGGDYARLASLTPPASDGSSSGEDERRTTEERYHPPPPGSLVAGSLQQQQQQLTGHHNLVFLPELPLWAVTTTPATVAVAESVATSHQQQAMEGGGSGEGCKYLHLSPDEVVPTLERLVREGWGFVTCCINHQNRSGCTRFGHHAPMCKYLHISRKEEAEWATYMSPHVKELRMAHKLREDKKRAEKDNNSPHASRDVNGGAHRIETRIVAGHGKPATDYHWRYCVVRILPTVSKGTLLPRHGVPLSSH</sequence>
<feature type="region of interest" description="Disordered" evidence="1">
    <location>
        <begin position="66"/>
        <end position="101"/>
    </location>
</feature>
<gene>
    <name evidence="2" type="ORF">BSAL_77350</name>
</gene>
<feature type="region of interest" description="Disordered" evidence="1">
    <location>
        <begin position="237"/>
        <end position="261"/>
    </location>
</feature>
<dbReference type="AlphaFoldDB" id="A0A0S4IZV4"/>
<evidence type="ECO:0000313" key="3">
    <source>
        <dbReference type="Proteomes" id="UP000051952"/>
    </source>
</evidence>
<evidence type="ECO:0000313" key="2">
    <source>
        <dbReference type="EMBL" id="CUG30953.1"/>
    </source>
</evidence>
<feature type="region of interest" description="Disordered" evidence="1">
    <location>
        <begin position="1"/>
        <end position="20"/>
    </location>
</feature>